<proteinExistence type="predicted"/>
<name>C4L0M9_EXISA</name>
<sequence>MSVKQQLLNIVQTKDPQRPDDWKQFMAEACMIFQQKSTDYEDRFIKALMTMDAHTLWAWEVDKKLDRIRTWLKRGELQVKTEGIRNSVDDLFIYTVQYVAWNGTKEDERPKFLDRVQHNRSGFLYWHADTFKPKYWVDVLEEDGRIHKDEKLLKLILRQYMGDTIRTDEWQSAIRTMLKEI</sequence>
<dbReference type="KEGG" id="eat:EAT1b_0012"/>
<reference evidence="1 2" key="1">
    <citation type="journal article" date="2011" name="J. Bacteriol.">
        <title>Complete genome sequence of the Thermophilic Bacterium Exiguobacterium sp. AT1b.</title>
        <authorList>
            <person name="Vishnivetskaya T.A."/>
            <person name="Lucas S."/>
            <person name="Copeland A."/>
            <person name="Lapidus A."/>
            <person name="Glavina Del Rio T."/>
            <person name="Dalin E."/>
            <person name="Tice H."/>
            <person name="Bruce D.C."/>
            <person name="Goodwin L.A."/>
            <person name="Pitluck S."/>
            <person name="Saunders E."/>
            <person name="Brettin T."/>
            <person name="Detter C."/>
            <person name="Han C."/>
            <person name="Larimer F."/>
            <person name="Land M.L."/>
            <person name="Hauser L.J."/>
            <person name="Kyrpides N.C."/>
            <person name="Ovchinnikova G."/>
            <person name="Kathariou S."/>
            <person name="Ramaley R.F."/>
            <person name="Rodrigues D.F."/>
            <person name="Hendrix C."/>
            <person name="Richardson P."/>
            <person name="Tiedje J.M."/>
        </authorList>
    </citation>
    <scope>NUCLEOTIDE SEQUENCE [LARGE SCALE GENOMIC DNA]</scope>
    <source>
        <strain evidence="2">ATCC BAA-1283 / AT1b</strain>
    </source>
</reference>
<dbReference type="Proteomes" id="UP000000716">
    <property type="component" value="Chromosome"/>
</dbReference>
<dbReference type="HOGENOM" id="CLU_1486946_0_0_9"/>
<dbReference type="OrthoDB" id="2376767at2"/>
<evidence type="ECO:0000313" key="2">
    <source>
        <dbReference type="Proteomes" id="UP000000716"/>
    </source>
</evidence>
<organism evidence="1 2">
    <name type="scientific">Exiguobacterium sp. (strain ATCC BAA-1283 / AT1b)</name>
    <dbReference type="NCBI Taxonomy" id="360911"/>
    <lineage>
        <taxon>Bacteria</taxon>
        <taxon>Bacillati</taxon>
        <taxon>Bacillota</taxon>
        <taxon>Bacilli</taxon>
        <taxon>Bacillales</taxon>
        <taxon>Bacillales Family XII. Incertae Sedis</taxon>
        <taxon>Exiguobacterium</taxon>
    </lineage>
</organism>
<accession>C4L0M9</accession>
<dbReference type="AlphaFoldDB" id="C4L0M9"/>
<dbReference type="STRING" id="360911.EAT1b_0012"/>
<protein>
    <submittedName>
        <fullName evidence="1">Uncharacterized protein</fullName>
    </submittedName>
</protein>
<evidence type="ECO:0000313" key="1">
    <source>
        <dbReference type="EMBL" id="ACQ68947.1"/>
    </source>
</evidence>
<gene>
    <name evidence="1" type="ordered locus">EAT1b_0012</name>
</gene>
<keyword evidence="2" id="KW-1185">Reference proteome</keyword>
<dbReference type="EMBL" id="CP001615">
    <property type="protein sequence ID" value="ACQ68947.1"/>
    <property type="molecule type" value="Genomic_DNA"/>
</dbReference>
<dbReference type="RefSeq" id="WP_012726066.1">
    <property type="nucleotide sequence ID" value="NC_012673.1"/>
</dbReference>